<dbReference type="Proteomes" id="UP000014155">
    <property type="component" value="Unassembled WGS sequence"/>
</dbReference>
<dbReference type="PATRIC" id="fig|1195236.3.peg.4236"/>
<dbReference type="InterPro" id="IPR019301">
    <property type="entry name" value="Flagellar_prot_FlgJ_N"/>
</dbReference>
<organism evidence="3 4">
    <name type="scientific">Ruminiclostridium cellobioparum subsp. termitidis CT1112</name>
    <dbReference type="NCBI Taxonomy" id="1195236"/>
    <lineage>
        <taxon>Bacteria</taxon>
        <taxon>Bacillati</taxon>
        <taxon>Bacillota</taxon>
        <taxon>Clostridia</taxon>
        <taxon>Eubacteriales</taxon>
        <taxon>Oscillospiraceae</taxon>
        <taxon>Ruminiclostridium</taxon>
    </lineage>
</organism>
<dbReference type="Pfam" id="PF10135">
    <property type="entry name" value="Rod-binding"/>
    <property type="match status" value="1"/>
</dbReference>
<proteinExistence type="predicted"/>
<feature type="region of interest" description="Disordered" evidence="1">
    <location>
        <begin position="1"/>
        <end position="21"/>
    </location>
</feature>
<dbReference type="EMBL" id="AORV01000058">
    <property type="protein sequence ID" value="EMS70203.1"/>
    <property type="molecule type" value="Genomic_DNA"/>
</dbReference>
<keyword evidence="4" id="KW-1185">Reference proteome</keyword>
<accession>S0FP02</accession>
<evidence type="ECO:0000256" key="1">
    <source>
        <dbReference type="SAM" id="MobiDB-lite"/>
    </source>
</evidence>
<sequence>MGIDSINSNTKSSVDSAQTYRAASNDGDFEKRLKAAAEKGDDAQLKQVCKEFEGIFLNMMYKQMKATVPKSGYLESDYGTEMYNSMMDEALVETMSQKGIGLGDYMYRQLSKQYLKTGSSETAAGGVIDDKK</sequence>
<protein>
    <submittedName>
        <fullName evidence="3">Rod binding protein</fullName>
    </submittedName>
</protein>
<comment type="caution">
    <text evidence="3">The sequence shown here is derived from an EMBL/GenBank/DDBJ whole genome shotgun (WGS) entry which is preliminary data.</text>
</comment>
<gene>
    <name evidence="3" type="ORF">CTER_4024</name>
</gene>
<dbReference type="STRING" id="1195236.CTER_4024"/>
<dbReference type="eggNOG" id="COG3951">
    <property type="taxonomic scope" value="Bacteria"/>
</dbReference>
<name>S0FP02_RUMCE</name>
<evidence type="ECO:0000259" key="2">
    <source>
        <dbReference type="Pfam" id="PF10135"/>
    </source>
</evidence>
<evidence type="ECO:0000313" key="4">
    <source>
        <dbReference type="Proteomes" id="UP000014155"/>
    </source>
</evidence>
<dbReference type="AlphaFoldDB" id="S0FP02"/>
<dbReference type="RefSeq" id="WP_004628751.1">
    <property type="nucleotide sequence ID" value="NZ_AORV01000058.1"/>
</dbReference>
<evidence type="ECO:0000313" key="3">
    <source>
        <dbReference type="EMBL" id="EMS70203.1"/>
    </source>
</evidence>
<reference evidence="3 4" key="1">
    <citation type="journal article" date="2013" name="Genome Announc.">
        <title>Draft Genome Sequence of the Cellulolytic, Mesophilic, Anaerobic Bacterium Clostridium termitidis Strain CT1112 (DSM 5398).</title>
        <authorList>
            <person name="Lal S."/>
            <person name="Ramachandran U."/>
            <person name="Zhang X."/>
            <person name="Munir R."/>
            <person name="Sparling R."/>
            <person name="Levin D.B."/>
        </authorList>
    </citation>
    <scope>NUCLEOTIDE SEQUENCE [LARGE SCALE GENOMIC DNA]</scope>
    <source>
        <strain evidence="3 4">CT1112</strain>
    </source>
</reference>
<feature type="domain" description="Flagellar protein FlgJ N-terminal" evidence="2">
    <location>
        <begin position="62"/>
        <end position="109"/>
    </location>
</feature>